<dbReference type="Pfam" id="PF07833">
    <property type="entry name" value="Cu_amine_oxidN1"/>
    <property type="match status" value="1"/>
</dbReference>
<proteinExistence type="predicted"/>
<evidence type="ECO:0000256" key="1">
    <source>
        <dbReference type="SAM" id="SignalP"/>
    </source>
</evidence>
<name>A0A9D1TMP5_9FIRM</name>
<sequence length="154" mass="16686">MKKLTAVLVVLCLGLCITQTAFAAAQSIVINGTAAEIPADMGEIIEQDDRTFVPIRFVSEAMNKTVKYDDNLSAALILDGADMYIIQEGSTNIYKISDTGSTAVTPMDTSAFIKQYDVGGRMYIPIRFLAEAFGYVVGWDEATQTVTIDSQPAQ</sequence>
<comment type="caution">
    <text evidence="3">The sequence shown here is derived from an EMBL/GenBank/DDBJ whole genome shotgun (WGS) entry which is preliminary data.</text>
</comment>
<dbReference type="InterPro" id="IPR036582">
    <property type="entry name" value="Mao_N_sf"/>
</dbReference>
<feature type="domain" description="Copper amine oxidase-like N-terminal" evidence="2">
    <location>
        <begin position="30"/>
        <end position="148"/>
    </location>
</feature>
<evidence type="ECO:0000313" key="3">
    <source>
        <dbReference type="EMBL" id="HIV86389.1"/>
    </source>
</evidence>
<feature type="signal peptide" evidence="1">
    <location>
        <begin position="1"/>
        <end position="23"/>
    </location>
</feature>
<reference evidence="3" key="1">
    <citation type="journal article" date="2021" name="PeerJ">
        <title>Extensive microbial diversity within the chicken gut microbiome revealed by metagenomics and culture.</title>
        <authorList>
            <person name="Gilroy R."/>
            <person name="Ravi A."/>
            <person name="Getino M."/>
            <person name="Pursley I."/>
            <person name="Horton D.L."/>
            <person name="Alikhan N.F."/>
            <person name="Baker D."/>
            <person name="Gharbi K."/>
            <person name="Hall N."/>
            <person name="Watson M."/>
            <person name="Adriaenssens E.M."/>
            <person name="Foster-Nyarko E."/>
            <person name="Jarju S."/>
            <person name="Secka A."/>
            <person name="Antonio M."/>
            <person name="Oren A."/>
            <person name="Chaudhuri R.R."/>
            <person name="La Ragione R."/>
            <person name="Hildebrand F."/>
            <person name="Pallen M.J."/>
        </authorList>
    </citation>
    <scope>NUCLEOTIDE SEQUENCE</scope>
    <source>
        <strain evidence="3">5790</strain>
    </source>
</reference>
<organism evidence="3 4">
    <name type="scientific">Candidatus Monoglobus merdigallinarum</name>
    <dbReference type="NCBI Taxonomy" id="2838698"/>
    <lineage>
        <taxon>Bacteria</taxon>
        <taxon>Bacillati</taxon>
        <taxon>Bacillota</taxon>
        <taxon>Clostridia</taxon>
        <taxon>Monoglobales</taxon>
        <taxon>Monoglobaceae</taxon>
        <taxon>Monoglobus</taxon>
    </lineage>
</organism>
<dbReference type="Gene3D" id="3.30.457.10">
    <property type="entry name" value="Copper amine oxidase-like, N-terminal domain"/>
    <property type="match status" value="1"/>
</dbReference>
<protein>
    <submittedName>
        <fullName evidence="3">Copper amine oxidase N-terminal domain-containing protein</fullName>
    </submittedName>
</protein>
<dbReference type="AlphaFoldDB" id="A0A9D1TMP5"/>
<gene>
    <name evidence="3" type="ORF">H9900_06255</name>
</gene>
<accession>A0A9D1TMP5</accession>
<dbReference type="EMBL" id="DXIJ01000134">
    <property type="protein sequence ID" value="HIV86389.1"/>
    <property type="molecule type" value="Genomic_DNA"/>
</dbReference>
<dbReference type="Proteomes" id="UP000824162">
    <property type="component" value="Unassembled WGS sequence"/>
</dbReference>
<evidence type="ECO:0000259" key="2">
    <source>
        <dbReference type="Pfam" id="PF07833"/>
    </source>
</evidence>
<dbReference type="SUPFAM" id="SSF55383">
    <property type="entry name" value="Copper amine oxidase, domain N"/>
    <property type="match status" value="1"/>
</dbReference>
<feature type="chain" id="PRO_5039234937" evidence="1">
    <location>
        <begin position="24"/>
        <end position="154"/>
    </location>
</feature>
<evidence type="ECO:0000313" key="4">
    <source>
        <dbReference type="Proteomes" id="UP000824162"/>
    </source>
</evidence>
<keyword evidence="1" id="KW-0732">Signal</keyword>
<dbReference type="InterPro" id="IPR012854">
    <property type="entry name" value="Cu_amine_oxidase-like_N"/>
</dbReference>
<reference evidence="3" key="2">
    <citation type="submission" date="2021-04" db="EMBL/GenBank/DDBJ databases">
        <authorList>
            <person name="Gilroy R."/>
        </authorList>
    </citation>
    <scope>NUCLEOTIDE SEQUENCE</scope>
    <source>
        <strain evidence="3">5790</strain>
    </source>
</reference>